<keyword evidence="5 8" id="KW-0067">ATP-binding</keyword>
<keyword evidence="3 8" id="KW-0436">Ligase</keyword>
<dbReference type="EC" id="6.3.4.3" evidence="8"/>
<evidence type="ECO:0000313" key="9">
    <source>
        <dbReference type="EMBL" id="PHU38561.1"/>
    </source>
</evidence>
<keyword evidence="10" id="KW-1185">Reference proteome</keyword>
<dbReference type="Gene3D" id="3.10.410.10">
    <property type="entry name" value="Formyltetrahydrofolate synthetase, domain 3"/>
    <property type="match status" value="1"/>
</dbReference>
<accession>A0A2G3E5S6</accession>
<dbReference type="Pfam" id="PF01268">
    <property type="entry name" value="FTHFS"/>
    <property type="match status" value="1"/>
</dbReference>
<comment type="similarity">
    <text evidence="7 8">Belongs to the formate--tetrahydrofolate ligase family.</text>
</comment>
<evidence type="ECO:0000256" key="3">
    <source>
        <dbReference type="ARBA" id="ARBA00022598"/>
    </source>
</evidence>
<comment type="caution">
    <text evidence="9">The sequence shown here is derived from an EMBL/GenBank/DDBJ whole genome shotgun (WGS) entry which is preliminary data.</text>
</comment>
<evidence type="ECO:0000256" key="6">
    <source>
        <dbReference type="ARBA" id="ARBA00049033"/>
    </source>
</evidence>
<dbReference type="PROSITE" id="PS00722">
    <property type="entry name" value="FTHFS_2"/>
    <property type="match status" value="1"/>
</dbReference>
<organism evidence="9 10">
    <name type="scientific">Agathobacter ruminis</name>
    <dbReference type="NCBI Taxonomy" id="1712665"/>
    <lineage>
        <taxon>Bacteria</taxon>
        <taxon>Bacillati</taxon>
        <taxon>Bacillota</taxon>
        <taxon>Clostridia</taxon>
        <taxon>Lachnospirales</taxon>
        <taxon>Lachnospiraceae</taxon>
        <taxon>Agathobacter</taxon>
    </lineage>
</organism>
<comment type="catalytic activity">
    <reaction evidence="6 8">
        <text>(6S)-5,6,7,8-tetrahydrofolate + formate + ATP = (6R)-10-formyltetrahydrofolate + ADP + phosphate</text>
        <dbReference type="Rhea" id="RHEA:20221"/>
        <dbReference type="ChEBI" id="CHEBI:15740"/>
        <dbReference type="ChEBI" id="CHEBI:30616"/>
        <dbReference type="ChEBI" id="CHEBI:43474"/>
        <dbReference type="ChEBI" id="CHEBI:57453"/>
        <dbReference type="ChEBI" id="CHEBI:195366"/>
        <dbReference type="ChEBI" id="CHEBI:456216"/>
        <dbReference type="EC" id="6.3.4.3"/>
    </reaction>
</comment>
<dbReference type="GO" id="GO:0005524">
    <property type="term" value="F:ATP binding"/>
    <property type="evidence" value="ECO:0007669"/>
    <property type="project" value="UniProtKB-UniRule"/>
</dbReference>
<dbReference type="RefSeq" id="WP_099385469.1">
    <property type="nucleotide sequence ID" value="NZ_JANSWH010000099.1"/>
</dbReference>
<evidence type="ECO:0000256" key="2">
    <source>
        <dbReference type="ARBA" id="ARBA00022563"/>
    </source>
</evidence>
<evidence type="ECO:0000256" key="7">
    <source>
        <dbReference type="ARBA" id="ARBA00061363"/>
    </source>
</evidence>
<gene>
    <name evidence="8" type="primary">fhs</name>
    <name evidence="9" type="ORF">CSX02_02230</name>
</gene>
<evidence type="ECO:0000256" key="1">
    <source>
        <dbReference type="ARBA" id="ARBA00004777"/>
    </source>
</evidence>
<dbReference type="FunFam" id="3.10.410.10:FF:000001">
    <property type="entry name" value="Putative formate--tetrahydrofolate ligase"/>
    <property type="match status" value="1"/>
</dbReference>
<evidence type="ECO:0000313" key="10">
    <source>
        <dbReference type="Proteomes" id="UP000224563"/>
    </source>
</evidence>
<dbReference type="CDD" id="cd00477">
    <property type="entry name" value="FTHFS"/>
    <property type="match status" value="1"/>
</dbReference>
<dbReference type="Gene3D" id="3.30.1510.10">
    <property type="entry name" value="Domain 2, N(10)-formyltetrahydrofolate synthetase"/>
    <property type="match status" value="1"/>
</dbReference>
<name>A0A2G3E5S6_9FIRM</name>
<dbReference type="GO" id="GO:0035999">
    <property type="term" value="P:tetrahydrofolate interconversion"/>
    <property type="evidence" value="ECO:0007669"/>
    <property type="project" value="UniProtKB-UniRule"/>
</dbReference>
<dbReference type="Proteomes" id="UP000224563">
    <property type="component" value="Unassembled WGS sequence"/>
</dbReference>
<proteinExistence type="inferred from homology"/>
<dbReference type="AlphaFoldDB" id="A0A2G3E5S6"/>
<protein>
    <recommendedName>
        <fullName evidence="8">Formate--tetrahydrofolate ligase</fullName>
        <ecNumber evidence="8">6.3.4.3</ecNumber>
    </recommendedName>
    <alternativeName>
        <fullName evidence="8">Formyltetrahydrofolate synthetase</fullName>
        <shortName evidence="8">FHS</shortName>
        <shortName evidence="8">FTHFS</shortName>
    </alternativeName>
</protein>
<keyword evidence="2 8" id="KW-0554">One-carbon metabolism</keyword>
<evidence type="ECO:0000256" key="4">
    <source>
        <dbReference type="ARBA" id="ARBA00022741"/>
    </source>
</evidence>
<dbReference type="GO" id="GO:0004329">
    <property type="term" value="F:formate-tetrahydrofolate ligase activity"/>
    <property type="evidence" value="ECO:0007669"/>
    <property type="project" value="UniProtKB-UniRule"/>
</dbReference>
<reference evidence="9 10" key="1">
    <citation type="submission" date="2017-10" db="EMBL/GenBank/DDBJ databases">
        <title>Resolving the taxonomy of Roseburia spp., Eubacterium rectale and Agathobacter spp. through phylogenomic analysis.</title>
        <authorList>
            <person name="Sheridan P.O."/>
            <person name="Walker A.W."/>
            <person name="Duncan S.H."/>
            <person name="Scott K.P."/>
            <person name="Toole P.W.O."/>
            <person name="Luis P."/>
            <person name="Flint H.J."/>
        </authorList>
    </citation>
    <scope>NUCLEOTIDE SEQUENCE [LARGE SCALE GENOMIC DNA]</scope>
    <source>
        <strain evidence="9 10">JK623</strain>
    </source>
</reference>
<reference evidence="9 10" key="2">
    <citation type="submission" date="2017-10" db="EMBL/GenBank/DDBJ databases">
        <authorList>
            <person name="Banno H."/>
            <person name="Chua N.-H."/>
        </authorList>
    </citation>
    <scope>NUCLEOTIDE SEQUENCE [LARGE SCALE GENOMIC DNA]</scope>
    <source>
        <strain evidence="9 10">JK623</strain>
    </source>
</reference>
<dbReference type="PROSITE" id="PS00721">
    <property type="entry name" value="FTHFS_1"/>
    <property type="match status" value="1"/>
</dbReference>
<keyword evidence="4 8" id="KW-0547">Nucleotide-binding</keyword>
<dbReference type="InterPro" id="IPR020628">
    <property type="entry name" value="Formate_THF_ligase_CS"/>
</dbReference>
<dbReference type="NCBIfam" id="NF010030">
    <property type="entry name" value="PRK13505.1"/>
    <property type="match status" value="1"/>
</dbReference>
<dbReference type="Gene3D" id="3.40.50.300">
    <property type="entry name" value="P-loop containing nucleotide triphosphate hydrolases"/>
    <property type="match status" value="1"/>
</dbReference>
<sequence>MKSDIEIAQSAQMWNIGDVAKTIGIESDDLEFYGKYKAKISDELIERTKTRPDGKLILVTAINPTPAGEGKTTTSVGLGQAFGKLGKKAILALREPSLGPCFGIKGGAAGGGYAQVVPMEDLNLHFTGDFHAITSANNLLAALLDNHIQQGNELGIDPRQIVWKRCLDMNDRVLRNVVVGLGNKMDGMVREDHFVITVASEIMAILCLADDMDDLKKRLGRIIVAYNFEGKPVTAADLQAVGSMAALLKDAMKPNLIQTLEHTPALVHGGPFANIAHGCNSVRATKTALKLADYVITEAGFGADLGAEKFLDIKCQMAGLHPDAVVLVATIRALKYNGGVAKDALSEENLEALQKGIVNLEKHIENLQKYGVPVVVTLNSFVTDSAQETAFVENFCKERGCEFALSEVWEKGGEGGIALANKVLETLETKQSDYHPIYEKQMSLKEKIETIAREIYGAKDVSYSAAAEKELNRITELGMGDFPVCMAKTQYSLSDDPKKLGRPTGFTLNVREVYVSAGAGFVVAINGSIMTMPGLPKKPAAHGIDVSSDGVITGLF</sequence>
<dbReference type="InterPro" id="IPR000559">
    <property type="entry name" value="Formate_THF_ligase"/>
</dbReference>
<evidence type="ECO:0000256" key="5">
    <source>
        <dbReference type="ARBA" id="ARBA00022840"/>
    </source>
</evidence>
<dbReference type="FunFam" id="3.30.1510.10:FF:000001">
    <property type="entry name" value="Formate--tetrahydrofolate ligase"/>
    <property type="match status" value="1"/>
</dbReference>
<dbReference type="EMBL" id="PDYG01000006">
    <property type="protein sequence ID" value="PHU38561.1"/>
    <property type="molecule type" value="Genomic_DNA"/>
</dbReference>
<evidence type="ECO:0000256" key="8">
    <source>
        <dbReference type="HAMAP-Rule" id="MF_01543"/>
    </source>
</evidence>
<feature type="binding site" evidence="8">
    <location>
        <begin position="65"/>
        <end position="72"/>
    </location>
    <ligand>
        <name>ATP</name>
        <dbReference type="ChEBI" id="CHEBI:30616"/>
    </ligand>
</feature>
<dbReference type="UniPathway" id="UPA00193"/>
<dbReference type="HAMAP" id="MF_01543">
    <property type="entry name" value="FTHFS"/>
    <property type="match status" value="1"/>
</dbReference>
<comment type="pathway">
    <text evidence="1 8">One-carbon metabolism; tetrahydrofolate interconversion.</text>
</comment>
<dbReference type="SUPFAM" id="SSF52540">
    <property type="entry name" value="P-loop containing nucleoside triphosphate hydrolases"/>
    <property type="match status" value="1"/>
</dbReference>
<dbReference type="InterPro" id="IPR027417">
    <property type="entry name" value="P-loop_NTPase"/>
</dbReference>